<keyword evidence="4" id="KW-1185">Reference proteome</keyword>
<accession>A0ABU7LJQ3</accession>
<evidence type="ECO:0000256" key="1">
    <source>
        <dbReference type="SAM" id="MobiDB-lite"/>
    </source>
</evidence>
<dbReference type="Proteomes" id="UP001336020">
    <property type="component" value="Unassembled WGS sequence"/>
</dbReference>
<feature type="compositionally biased region" description="Basic and acidic residues" evidence="1">
    <location>
        <begin position="96"/>
        <end position="112"/>
    </location>
</feature>
<reference evidence="3 4" key="1">
    <citation type="submission" date="2023-07" db="EMBL/GenBank/DDBJ databases">
        <authorList>
            <person name="Girao M."/>
            <person name="Carvalho M.F."/>
        </authorList>
    </citation>
    <scope>NUCLEOTIDE SEQUENCE [LARGE SCALE GENOMIC DNA]</scope>
    <source>
        <strain evidence="3 4">YIM65754</strain>
    </source>
</reference>
<feature type="region of interest" description="Disordered" evidence="1">
    <location>
        <begin position="91"/>
        <end position="112"/>
    </location>
</feature>
<dbReference type="EMBL" id="JAUTXY010000022">
    <property type="protein sequence ID" value="MEE2061803.1"/>
    <property type="molecule type" value="Genomic_DNA"/>
</dbReference>
<keyword evidence="2" id="KW-1133">Transmembrane helix</keyword>
<evidence type="ECO:0000256" key="2">
    <source>
        <dbReference type="SAM" id="Phobius"/>
    </source>
</evidence>
<sequence>MGALAGLVIIVLAAWVFGSGLARLSGGLLVIIGLLRIASDHASPRMWTFVAVGAGLWLFGHWLWAFKHKLWRTRLALSVFSLPLLDGLAPIHTNRVPRDRGASKKEGQWVQQ</sequence>
<evidence type="ECO:0000313" key="3">
    <source>
        <dbReference type="EMBL" id="MEE2061803.1"/>
    </source>
</evidence>
<protein>
    <submittedName>
        <fullName evidence="3">Uncharacterized protein</fullName>
    </submittedName>
</protein>
<name>A0ABU7LJQ3_9NOCA</name>
<feature type="transmembrane region" description="Helical" evidence="2">
    <location>
        <begin position="46"/>
        <end position="66"/>
    </location>
</feature>
<proteinExistence type="predicted"/>
<dbReference type="RefSeq" id="WP_330136943.1">
    <property type="nucleotide sequence ID" value="NZ_JAUTXY010000022.1"/>
</dbReference>
<comment type="caution">
    <text evidence="3">The sequence shown here is derived from an EMBL/GenBank/DDBJ whole genome shotgun (WGS) entry which is preliminary data.</text>
</comment>
<keyword evidence="2" id="KW-0812">Transmembrane</keyword>
<evidence type="ECO:0000313" key="4">
    <source>
        <dbReference type="Proteomes" id="UP001336020"/>
    </source>
</evidence>
<gene>
    <name evidence="3" type="ORF">Q7514_30190</name>
</gene>
<organism evidence="3 4">
    <name type="scientific">Rhodococcus artemisiae</name>
    <dbReference type="NCBI Taxonomy" id="714159"/>
    <lineage>
        <taxon>Bacteria</taxon>
        <taxon>Bacillati</taxon>
        <taxon>Actinomycetota</taxon>
        <taxon>Actinomycetes</taxon>
        <taxon>Mycobacteriales</taxon>
        <taxon>Nocardiaceae</taxon>
        <taxon>Rhodococcus</taxon>
    </lineage>
</organism>
<keyword evidence="2" id="KW-0472">Membrane</keyword>